<dbReference type="Gene3D" id="1.50.10.20">
    <property type="match status" value="1"/>
</dbReference>
<feature type="chain" id="PRO_5034116088" description="Alpha-2-macroglobulin-like protein 1" evidence="8">
    <location>
        <begin position="25"/>
        <end position="1382"/>
    </location>
</feature>
<reference evidence="12" key="1">
    <citation type="submission" date="2025-08" db="UniProtKB">
        <authorList>
            <consortium name="Ensembl"/>
        </authorList>
    </citation>
    <scope>IDENTIFICATION</scope>
</reference>
<dbReference type="InterPro" id="IPR050473">
    <property type="entry name" value="A2M/Complement_sys"/>
</dbReference>
<accession>A0A8B9ZQU9</accession>
<keyword evidence="2" id="KW-0646">Protease inhibitor</keyword>
<feature type="region of interest" description="Disordered" evidence="7">
    <location>
        <begin position="348"/>
        <end position="379"/>
    </location>
</feature>
<reference evidence="12" key="2">
    <citation type="submission" date="2025-09" db="UniProtKB">
        <authorList>
            <consortium name="Ensembl"/>
        </authorList>
    </citation>
    <scope>IDENTIFICATION</scope>
</reference>
<evidence type="ECO:0000313" key="12">
    <source>
        <dbReference type="Ensembl" id="ENSAZOP00000008178.1"/>
    </source>
</evidence>
<proteinExistence type="inferred from homology"/>
<dbReference type="SUPFAM" id="SSF81296">
    <property type="entry name" value="E set domains"/>
    <property type="match status" value="1"/>
</dbReference>
<dbReference type="SMART" id="SM01419">
    <property type="entry name" value="Thiol-ester_cl"/>
    <property type="match status" value="1"/>
</dbReference>
<dbReference type="InterPro" id="IPR036595">
    <property type="entry name" value="A-macroglobulin_rcpt-bd_sf"/>
</dbReference>
<dbReference type="InterPro" id="IPR011625">
    <property type="entry name" value="A2M_N_BRD"/>
</dbReference>
<evidence type="ECO:0000259" key="9">
    <source>
        <dbReference type="SMART" id="SM01359"/>
    </source>
</evidence>
<dbReference type="Gene3D" id="2.20.130.20">
    <property type="match status" value="1"/>
</dbReference>
<dbReference type="Gene3D" id="2.60.40.1930">
    <property type="match status" value="2"/>
</dbReference>
<dbReference type="PANTHER" id="PTHR11412">
    <property type="entry name" value="MACROGLOBULIN / COMPLEMENT"/>
    <property type="match status" value="1"/>
</dbReference>
<dbReference type="InterPro" id="IPR041813">
    <property type="entry name" value="A2M_TED"/>
</dbReference>
<dbReference type="InterPro" id="IPR041555">
    <property type="entry name" value="MG3"/>
</dbReference>
<keyword evidence="5" id="KW-1015">Disulfide bond</keyword>
<dbReference type="Ensembl" id="ENSAZOT00000008713.1">
    <property type="protein sequence ID" value="ENSAZOP00000008178.1"/>
    <property type="gene ID" value="ENSAZOG00000005204.1"/>
</dbReference>
<feature type="domain" description="Alpha-2-macroglobulin" evidence="10">
    <location>
        <begin position="660"/>
        <end position="749"/>
    </location>
</feature>
<keyword evidence="3 8" id="KW-0732">Signal</keyword>
<dbReference type="Pfam" id="PF01835">
    <property type="entry name" value="MG2"/>
    <property type="match status" value="1"/>
</dbReference>
<dbReference type="Pfam" id="PF07678">
    <property type="entry name" value="TED_complement"/>
    <property type="match status" value="1"/>
</dbReference>
<comment type="similarity">
    <text evidence="1">Belongs to the protease inhibitor I39 (alpha-2-macroglobulin) family.</text>
</comment>
<dbReference type="SMART" id="SM01361">
    <property type="entry name" value="A2M_recep"/>
    <property type="match status" value="1"/>
</dbReference>
<dbReference type="SUPFAM" id="SSF48239">
    <property type="entry name" value="Terpenoid cyclases/Protein prenyltransferases"/>
    <property type="match status" value="1"/>
</dbReference>
<dbReference type="PANTHER" id="PTHR11412:SF185">
    <property type="entry name" value="ALPHA-2-MACROGLOBULIN-LIKE PROTEIN 1"/>
    <property type="match status" value="1"/>
</dbReference>
<dbReference type="Pfam" id="PF17791">
    <property type="entry name" value="MG3"/>
    <property type="match status" value="1"/>
</dbReference>
<evidence type="ECO:0000256" key="3">
    <source>
        <dbReference type="ARBA" id="ARBA00022729"/>
    </source>
</evidence>
<feature type="domain" description="Alpha-macroglobulin receptor-binding" evidence="11">
    <location>
        <begin position="1279"/>
        <end position="1366"/>
    </location>
</feature>
<organism evidence="12 13">
    <name type="scientific">Anas zonorhyncha</name>
    <name type="common">Eastern spot-billed duck</name>
    <dbReference type="NCBI Taxonomy" id="75864"/>
    <lineage>
        <taxon>Eukaryota</taxon>
        <taxon>Metazoa</taxon>
        <taxon>Chordata</taxon>
        <taxon>Craniata</taxon>
        <taxon>Vertebrata</taxon>
        <taxon>Euteleostomi</taxon>
        <taxon>Archelosauria</taxon>
        <taxon>Archosauria</taxon>
        <taxon>Dinosauria</taxon>
        <taxon>Saurischia</taxon>
        <taxon>Theropoda</taxon>
        <taxon>Coelurosauria</taxon>
        <taxon>Aves</taxon>
        <taxon>Neognathae</taxon>
        <taxon>Galloanserae</taxon>
        <taxon>Anseriformes</taxon>
        <taxon>Anatidae</taxon>
        <taxon>Anatinae</taxon>
        <taxon>Anas</taxon>
    </lineage>
</organism>
<keyword evidence="13" id="KW-1185">Reference proteome</keyword>
<dbReference type="InterPro" id="IPR014756">
    <property type="entry name" value="Ig_E-set"/>
</dbReference>
<dbReference type="FunFam" id="1.50.10.20:FF:000001">
    <property type="entry name" value="CD109 isoform 1"/>
    <property type="match status" value="1"/>
</dbReference>
<dbReference type="Gene3D" id="2.60.120.1540">
    <property type="match status" value="1"/>
</dbReference>
<evidence type="ECO:0000259" key="10">
    <source>
        <dbReference type="SMART" id="SM01360"/>
    </source>
</evidence>
<dbReference type="InterPro" id="IPR008930">
    <property type="entry name" value="Terpenoid_cyclase/PrenylTrfase"/>
</dbReference>
<feature type="domain" description="Alpha-2-macroglobulin bait region" evidence="9">
    <location>
        <begin position="386"/>
        <end position="527"/>
    </location>
</feature>
<feature type="signal peptide" evidence="8">
    <location>
        <begin position="1"/>
        <end position="24"/>
    </location>
</feature>
<dbReference type="InterPro" id="IPR002890">
    <property type="entry name" value="MG2"/>
</dbReference>
<dbReference type="SMART" id="SM01360">
    <property type="entry name" value="A2M"/>
    <property type="match status" value="1"/>
</dbReference>
<dbReference type="InterPro" id="IPR013783">
    <property type="entry name" value="Ig-like_fold"/>
</dbReference>
<dbReference type="GO" id="GO:0005615">
    <property type="term" value="C:extracellular space"/>
    <property type="evidence" value="ECO:0007669"/>
    <property type="project" value="InterPro"/>
</dbReference>
<dbReference type="GO" id="GO:0004867">
    <property type="term" value="F:serine-type endopeptidase inhibitor activity"/>
    <property type="evidence" value="ECO:0007669"/>
    <property type="project" value="UniProtKB-KW"/>
</dbReference>
<evidence type="ECO:0000256" key="8">
    <source>
        <dbReference type="SAM" id="SignalP"/>
    </source>
</evidence>
<dbReference type="Gene3D" id="2.60.40.1940">
    <property type="match status" value="1"/>
</dbReference>
<dbReference type="InterPro" id="IPR011626">
    <property type="entry name" value="Alpha-macroglobulin_TED"/>
</dbReference>
<evidence type="ECO:0000256" key="2">
    <source>
        <dbReference type="ARBA" id="ARBA00022690"/>
    </source>
</evidence>
<dbReference type="InterPro" id="IPR009048">
    <property type="entry name" value="A-macroglobulin_rcpt-bd"/>
</dbReference>
<evidence type="ECO:0000259" key="11">
    <source>
        <dbReference type="SMART" id="SM01361"/>
    </source>
</evidence>
<feature type="region of interest" description="Disordered" evidence="7">
    <location>
        <begin position="633"/>
        <end position="653"/>
    </location>
</feature>
<dbReference type="Pfam" id="PF07677">
    <property type="entry name" value="A2M_recep"/>
    <property type="match status" value="1"/>
</dbReference>
<name>A0A8B9ZQU9_9AVES</name>
<sequence length="1382" mass="152689">MGSTAALPCLMLLCLLHLVAGASAQPRYLVLFPYVIYYPHGGKVHIHLMDLDGPVRVSLHLESSHGVPNVTLEETGNKILQLDWPLFPNISTPTEEVAYLHVSIQGGSLRVSQQREVLLKAPGLWTVIQTDKTTYKPGQTVKFRILRLEEDFIPSDRKLPLVTVTDFGGRTIASWQDVSLQQGIADLSLPLAHSSLGSYIITVEQKTHIFYVETNRPPHFQVLLQLPSFVTVTDEMIPLHVCGWYPSGKPFRGRAEARLCQWHNYYLNEPGKCATFEAETGRNGCFSTQISTASFNLTSPDYERRLYANAILTERRTGNLHSLTKSCNILPEMPTAAFKNTDGFYKHGMPPTGTGDLKEVPLPSKHESRNDSTVLNSSSSDSQSFLKIHRMKRTPPCRKPLRLRVDYVLNKEALGTELQSVDVVFLVMARDTIVNLLRKELTLEAGLRGSFSLELPVGPRLVPTAMVMGYVMLPGGNVVGDWAELHIAMCFPNQVKLSFPEQKALAGSQVRLKVQAAPGSLCAIHIMYQPTSYYGLEAAYSSKVVYNLRPSSEDSSYSKYGAFCVDPYWGMHPVNAIPLNPYDMTSFEYKRRRARQAAEFLRFQDPCDPGVRAALRTVTNTVLNSSMAFQTVGLEKDKEEDEREPRPRQDQTLQKDFPGTWLWELVPVGEEGSAEVPVTVPNAITEWTAGMFCTAPTGLGLAPTVTLLTFKPFFVELVLPYAVTRGKTFTLAATVFSYLRQSLRVRVTLAESAELEVSARADGAESSCISGFKARTFRWDVKATSLGEVNITVSTEAIKSEELCGNEEPVVPAQGRVDTVIKPLLVQPGGILVEKAHSSLLCQEAAEEVSLKLPENILEGSQRAHVTVMGDIMGNALQNVDRLLAMPYGCGEQNMVRFAPNIYIQQYLEKSGQLTPDIRAKAQSFLQSGYQRELLYKHADGSYSAFGERDDSGNTWLTAFVLKSFGQARAYVAIEEQHITDALHWLQRQQLKTGCFRSVGKLFNNALQGGVSDELSLSAYVTAALLELGVSPTEPTVSLALQCLEASSTDDLYTQALLAYVCGLAGHQEQHQARLQSLVQRGVSTEGLLFWQRKGKALPTESLWAAAAPAEVEMTAYVLLAHLTQPQVSSADLSRASQIVRWLSRQQNPYGGFASTQDTVVALQALAKYATLTYGSNGNSVVTVTAPTGSTQDFVLDTSNRLVLQRAALHELPGLYTVQARGQGCALVQVTLRYNVPPPPNTGAFELRVETEPKTCSAEASARFRLLLRARYTGQRPTTNMAVIEAKLPSGYIPDKGSVAELKRQKLVKKVEVQTDQVTIYLDQLTKEEETFVFTATQDFPVRNLQPATVTLYDYYETGDRTDAAYSAPCSSEDDNQAKENF</sequence>
<evidence type="ECO:0000313" key="13">
    <source>
        <dbReference type="Proteomes" id="UP000694549"/>
    </source>
</evidence>
<dbReference type="Pfam" id="PF07703">
    <property type="entry name" value="A2M_BRD"/>
    <property type="match status" value="1"/>
</dbReference>
<evidence type="ECO:0000256" key="6">
    <source>
        <dbReference type="ARBA" id="ARBA00023180"/>
    </source>
</evidence>
<dbReference type="Pfam" id="PF00207">
    <property type="entry name" value="A2M"/>
    <property type="match status" value="1"/>
</dbReference>
<dbReference type="Gene3D" id="2.60.40.690">
    <property type="entry name" value="Alpha-macroglobulin, receptor-binding domain"/>
    <property type="match status" value="1"/>
</dbReference>
<keyword evidence="6" id="KW-0325">Glycoprotein</keyword>
<protein>
    <recommendedName>
        <fullName evidence="14">Alpha-2-macroglobulin-like protein 1</fullName>
    </recommendedName>
</protein>
<evidence type="ECO:0000256" key="7">
    <source>
        <dbReference type="SAM" id="MobiDB-lite"/>
    </source>
</evidence>
<dbReference type="Gene3D" id="2.60.40.10">
    <property type="entry name" value="Immunoglobulins"/>
    <property type="match status" value="1"/>
</dbReference>
<dbReference type="SMART" id="SM01359">
    <property type="entry name" value="A2M_N_2"/>
    <property type="match status" value="1"/>
</dbReference>
<feature type="compositionally biased region" description="Basic and acidic residues" evidence="7">
    <location>
        <begin position="356"/>
        <end position="370"/>
    </location>
</feature>
<dbReference type="PROSITE" id="PS00477">
    <property type="entry name" value="ALPHA_2_MACROGLOBULIN"/>
    <property type="match status" value="1"/>
</dbReference>
<dbReference type="InterPro" id="IPR001599">
    <property type="entry name" value="Macroglobln_a2"/>
</dbReference>
<keyword evidence="4" id="KW-0722">Serine protease inhibitor</keyword>
<evidence type="ECO:0000256" key="4">
    <source>
        <dbReference type="ARBA" id="ARBA00022900"/>
    </source>
</evidence>
<dbReference type="Proteomes" id="UP000694549">
    <property type="component" value="Unplaced"/>
</dbReference>
<dbReference type="InterPro" id="IPR047565">
    <property type="entry name" value="Alpha-macroglob_thiol-ester_cl"/>
</dbReference>
<dbReference type="CDD" id="cd02897">
    <property type="entry name" value="A2M_2"/>
    <property type="match status" value="1"/>
</dbReference>
<evidence type="ECO:0008006" key="14">
    <source>
        <dbReference type="Google" id="ProtNLM"/>
    </source>
</evidence>
<evidence type="ECO:0000256" key="1">
    <source>
        <dbReference type="ARBA" id="ARBA00010952"/>
    </source>
</evidence>
<dbReference type="InterPro" id="IPR019742">
    <property type="entry name" value="MacrogloblnA2_CS"/>
</dbReference>
<evidence type="ECO:0000256" key="5">
    <source>
        <dbReference type="ARBA" id="ARBA00023157"/>
    </source>
</evidence>
<dbReference type="SUPFAM" id="SSF49410">
    <property type="entry name" value="Alpha-macroglobulin receptor domain"/>
    <property type="match status" value="1"/>
</dbReference>